<evidence type="ECO:0000259" key="8">
    <source>
        <dbReference type="Pfam" id="PF08281"/>
    </source>
</evidence>
<dbReference type="NCBIfam" id="TIGR02937">
    <property type="entry name" value="sigma70-ECF"/>
    <property type="match status" value="1"/>
</dbReference>
<evidence type="ECO:0000313" key="9">
    <source>
        <dbReference type="EMBL" id="RHK48185.1"/>
    </source>
</evidence>
<organism evidence="9 10">
    <name type="scientific">Leyella stercorea</name>
    <dbReference type="NCBI Taxonomy" id="363265"/>
    <lineage>
        <taxon>Bacteria</taxon>
        <taxon>Pseudomonadati</taxon>
        <taxon>Bacteroidota</taxon>
        <taxon>Bacteroidia</taxon>
        <taxon>Bacteroidales</taxon>
        <taxon>Prevotellaceae</taxon>
        <taxon>Leyella</taxon>
    </lineage>
</organism>
<comment type="caution">
    <text evidence="9">The sequence shown here is derived from an EMBL/GenBank/DDBJ whole genome shotgun (WGS) entry which is preliminary data.</text>
</comment>
<evidence type="ECO:0000256" key="4">
    <source>
        <dbReference type="ARBA" id="ARBA00023125"/>
    </source>
</evidence>
<dbReference type="Pfam" id="PF08281">
    <property type="entry name" value="Sigma70_r4_2"/>
    <property type="match status" value="1"/>
</dbReference>
<feature type="domain" description="RNA polymerase sigma-70 region 2" evidence="7">
    <location>
        <begin position="8"/>
        <end position="67"/>
    </location>
</feature>
<feature type="domain" description="RNA polymerase sigma factor 70 region 4 type 2" evidence="8">
    <location>
        <begin position="102"/>
        <end position="154"/>
    </location>
</feature>
<dbReference type="GO" id="GO:0016987">
    <property type="term" value="F:sigma factor activity"/>
    <property type="evidence" value="ECO:0007669"/>
    <property type="project" value="UniProtKB-KW"/>
</dbReference>
<dbReference type="SUPFAM" id="SSF88946">
    <property type="entry name" value="Sigma2 domain of RNA polymerase sigma factors"/>
    <property type="match status" value="1"/>
</dbReference>
<dbReference type="EMBL" id="QRNO01000070">
    <property type="protein sequence ID" value="RHK48185.1"/>
    <property type="molecule type" value="Genomic_DNA"/>
</dbReference>
<dbReference type="GO" id="GO:0006352">
    <property type="term" value="P:DNA-templated transcription initiation"/>
    <property type="evidence" value="ECO:0007669"/>
    <property type="project" value="InterPro"/>
</dbReference>
<dbReference type="InterPro" id="IPR007627">
    <property type="entry name" value="RNA_pol_sigma70_r2"/>
</dbReference>
<gene>
    <name evidence="9" type="ORF">DW060_11105</name>
</gene>
<keyword evidence="2" id="KW-0805">Transcription regulation</keyword>
<feature type="region of interest" description="Disordered" evidence="6">
    <location>
        <begin position="75"/>
        <end position="95"/>
    </location>
</feature>
<comment type="similarity">
    <text evidence="1">Belongs to the sigma-70 factor family. ECF subfamily.</text>
</comment>
<keyword evidence="5" id="KW-0804">Transcription</keyword>
<dbReference type="Gene3D" id="1.10.10.10">
    <property type="entry name" value="Winged helix-like DNA-binding domain superfamily/Winged helix DNA-binding domain"/>
    <property type="match status" value="1"/>
</dbReference>
<dbReference type="Proteomes" id="UP000286598">
    <property type="component" value="Unassembled WGS sequence"/>
</dbReference>
<dbReference type="PANTHER" id="PTHR43133:SF8">
    <property type="entry name" value="RNA POLYMERASE SIGMA FACTOR HI_1459-RELATED"/>
    <property type="match status" value="1"/>
</dbReference>
<feature type="compositionally biased region" description="Polar residues" evidence="6">
    <location>
        <begin position="80"/>
        <end position="93"/>
    </location>
</feature>
<keyword evidence="4" id="KW-0238">DNA-binding</keyword>
<dbReference type="AlphaFoldDB" id="A0A415GGE2"/>
<dbReference type="InterPro" id="IPR013324">
    <property type="entry name" value="RNA_pol_sigma_r3/r4-like"/>
</dbReference>
<dbReference type="InterPro" id="IPR036388">
    <property type="entry name" value="WH-like_DNA-bd_sf"/>
</dbReference>
<evidence type="ECO:0000256" key="1">
    <source>
        <dbReference type="ARBA" id="ARBA00010641"/>
    </source>
</evidence>
<dbReference type="Gene3D" id="1.10.1740.10">
    <property type="match status" value="1"/>
</dbReference>
<name>A0A415GGE2_9BACT</name>
<evidence type="ECO:0000256" key="2">
    <source>
        <dbReference type="ARBA" id="ARBA00023015"/>
    </source>
</evidence>
<dbReference type="SUPFAM" id="SSF88659">
    <property type="entry name" value="Sigma3 and sigma4 domains of RNA polymerase sigma factors"/>
    <property type="match status" value="1"/>
</dbReference>
<accession>A0A415GGE2</accession>
<evidence type="ECO:0000256" key="3">
    <source>
        <dbReference type="ARBA" id="ARBA00023082"/>
    </source>
</evidence>
<dbReference type="InterPro" id="IPR014284">
    <property type="entry name" value="RNA_pol_sigma-70_dom"/>
</dbReference>
<dbReference type="GO" id="GO:0003677">
    <property type="term" value="F:DNA binding"/>
    <property type="evidence" value="ECO:0007669"/>
    <property type="project" value="UniProtKB-KW"/>
</dbReference>
<proteinExistence type="inferred from homology"/>
<sequence length="164" mass="19019">MSPQLRNIALGYARRYLARADDADDAASDAMLRLWAVHDSLRDTAHAARLAVVIARNVAIDMLRRRRPTSISGDEAHTSWLLQQESDNNTPESQLEWKEDEQWLRQRIEQLPPREMQVMRLRQTERRTNEQIAAILGISKDSVATMLSSARRKLFNQIKERNRT</sequence>
<evidence type="ECO:0000256" key="6">
    <source>
        <dbReference type="SAM" id="MobiDB-lite"/>
    </source>
</evidence>
<evidence type="ECO:0000259" key="7">
    <source>
        <dbReference type="Pfam" id="PF04542"/>
    </source>
</evidence>
<keyword evidence="3" id="KW-0731">Sigma factor</keyword>
<dbReference type="InterPro" id="IPR013249">
    <property type="entry name" value="RNA_pol_sigma70_r4_t2"/>
</dbReference>
<evidence type="ECO:0000313" key="10">
    <source>
        <dbReference type="Proteomes" id="UP000286598"/>
    </source>
</evidence>
<protein>
    <submittedName>
        <fullName evidence="9">Sigma-70 family RNA polymerase sigma factor</fullName>
    </submittedName>
</protein>
<dbReference type="PANTHER" id="PTHR43133">
    <property type="entry name" value="RNA POLYMERASE ECF-TYPE SIGMA FACTO"/>
    <property type="match status" value="1"/>
</dbReference>
<dbReference type="InterPro" id="IPR013325">
    <property type="entry name" value="RNA_pol_sigma_r2"/>
</dbReference>
<dbReference type="Pfam" id="PF04542">
    <property type="entry name" value="Sigma70_r2"/>
    <property type="match status" value="1"/>
</dbReference>
<keyword evidence="10" id="KW-1185">Reference proteome</keyword>
<evidence type="ECO:0000256" key="5">
    <source>
        <dbReference type="ARBA" id="ARBA00023163"/>
    </source>
</evidence>
<reference evidence="9 10" key="1">
    <citation type="submission" date="2018-08" db="EMBL/GenBank/DDBJ databases">
        <title>A genome reference for cultivated species of the human gut microbiota.</title>
        <authorList>
            <person name="Zou Y."/>
            <person name="Xue W."/>
            <person name="Luo G."/>
        </authorList>
    </citation>
    <scope>NUCLEOTIDE SEQUENCE [LARGE SCALE GENOMIC DNA]</scope>
    <source>
        <strain evidence="9 10">AF42-9</strain>
    </source>
</reference>
<dbReference type="InterPro" id="IPR039425">
    <property type="entry name" value="RNA_pol_sigma-70-like"/>
</dbReference>